<name>A0A6I4J266_9SPHN</name>
<feature type="region of interest" description="Disordered" evidence="1">
    <location>
        <begin position="52"/>
        <end position="89"/>
    </location>
</feature>
<evidence type="ECO:0000313" key="2">
    <source>
        <dbReference type="EMBL" id="MVO78689.1"/>
    </source>
</evidence>
<accession>A0A6I4J266</accession>
<evidence type="ECO:0000256" key="1">
    <source>
        <dbReference type="SAM" id="MobiDB-lite"/>
    </source>
</evidence>
<dbReference type="AlphaFoldDB" id="A0A6I4J266"/>
<proteinExistence type="predicted"/>
<evidence type="ECO:0000313" key="3">
    <source>
        <dbReference type="Proteomes" id="UP000441389"/>
    </source>
</evidence>
<sequence length="89" mass="8798">MQRVRVGLTGLGAVLLVVAVSAAIFESARKQPGDNVVAMNASQAQVANMVGNTADQAPNDPLTEIGVTPAGPPTTNAAAAAPAPPAPNQ</sequence>
<organism evidence="2 3">
    <name type="scientific">Sphingomonas horti</name>
    <dbReference type="NCBI Taxonomy" id="2682842"/>
    <lineage>
        <taxon>Bacteria</taxon>
        <taxon>Pseudomonadati</taxon>
        <taxon>Pseudomonadota</taxon>
        <taxon>Alphaproteobacteria</taxon>
        <taxon>Sphingomonadales</taxon>
        <taxon>Sphingomonadaceae</taxon>
        <taxon>Sphingomonas</taxon>
    </lineage>
</organism>
<gene>
    <name evidence="2" type="ORF">GON01_12195</name>
</gene>
<dbReference type="EMBL" id="WQMS01000014">
    <property type="protein sequence ID" value="MVO78689.1"/>
    <property type="molecule type" value="Genomic_DNA"/>
</dbReference>
<comment type="caution">
    <text evidence="2">The sequence shown here is derived from an EMBL/GenBank/DDBJ whole genome shotgun (WGS) entry which is preliminary data.</text>
</comment>
<reference evidence="2 3" key="1">
    <citation type="submission" date="2019-12" db="EMBL/GenBank/DDBJ databases">
        <authorList>
            <person name="Huq M.A."/>
        </authorList>
    </citation>
    <scope>NUCLEOTIDE SEQUENCE [LARGE SCALE GENOMIC DNA]</scope>
    <source>
        <strain evidence="2 3">MAH-20</strain>
    </source>
</reference>
<dbReference type="RefSeq" id="WP_157027654.1">
    <property type="nucleotide sequence ID" value="NZ_WQMS01000014.1"/>
</dbReference>
<dbReference type="Proteomes" id="UP000441389">
    <property type="component" value="Unassembled WGS sequence"/>
</dbReference>
<keyword evidence="3" id="KW-1185">Reference proteome</keyword>
<protein>
    <submittedName>
        <fullName evidence="2">Uncharacterized protein</fullName>
    </submittedName>
</protein>